<dbReference type="STRING" id="137246.A0A401TGP6"/>
<dbReference type="Pfam" id="PF12576">
    <property type="entry name" value="DUF3754"/>
    <property type="match status" value="1"/>
</dbReference>
<name>A0A401TGP6_CHIPU</name>
<dbReference type="PANTHER" id="PTHR16095">
    <property type="entry name" value="TRANSMEMBRANE PROTEIN 143 FAMILY MEMBER"/>
    <property type="match status" value="1"/>
</dbReference>
<dbReference type="InterPro" id="IPR022227">
    <property type="entry name" value="DUF3754"/>
</dbReference>
<sequence>MAARVKGGRLVLKSFKDIPLENLESLLPAVRVHLPLRDRTLLYASLLVGGTALFANLAVLGLHSLRVDFALVLGLFAVLMGYRRHRLFEQRREQHALEHAVTLYTKSTSNNGETILALVQRAQQEHVKEILLAHSFG</sequence>
<gene>
    <name evidence="3" type="ORF">chiPu_0025674</name>
</gene>
<dbReference type="EMBL" id="BEZZ01063168">
    <property type="protein sequence ID" value="GCC41812.1"/>
    <property type="molecule type" value="Genomic_DNA"/>
</dbReference>
<evidence type="ECO:0000313" key="3">
    <source>
        <dbReference type="EMBL" id="GCC41812.1"/>
    </source>
</evidence>
<keyword evidence="2" id="KW-0472">Membrane</keyword>
<comment type="caution">
    <text evidence="3">The sequence shown here is derived from an EMBL/GenBank/DDBJ whole genome shotgun (WGS) entry which is preliminary data.</text>
</comment>
<dbReference type="Proteomes" id="UP000287033">
    <property type="component" value="Unassembled WGS sequence"/>
</dbReference>
<feature type="non-terminal residue" evidence="3">
    <location>
        <position position="137"/>
    </location>
</feature>
<dbReference type="PANTHER" id="PTHR16095:SF10">
    <property type="entry name" value="TRANSMEMBRANE PROTEIN 143"/>
    <property type="match status" value="1"/>
</dbReference>
<protein>
    <submittedName>
        <fullName evidence="3">Uncharacterized protein</fullName>
    </submittedName>
</protein>
<evidence type="ECO:0000256" key="1">
    <source>
        <dbReference type="ARBA" id="ARBA00022553"/>
    </source>
</evidence>
<dbReference type="AlphaFoldDB" id="A0A401TGP6"/>
<dbReference type="OrthoDB" id="2020015at2759"/>
<reference evidence="3 4" key="1">
    <citation type="journal article" date="2018" name="Nat. Ecol. Evol.">
        <title>Shark genomes provide insights into elasmobranch evolution and the origin of vertebrates.</title>
        <authorList>
            <person name="Hara Y"/>
            <person name="Yamaguchi K"/>
            <person name="Onimaru K"/>
            <person name="Kadota M"/>
            <person name="Koyanagi M"/>
            <person name="Keeley SD"/>
            <person name="Tatsumi K"/>
            <person name="Tanaka K"/>
            <person name="Motone F"/>
            <person name="Kageyama Y"/>
            <person name="Nozu R"/>
            <person name="Adachi N"/>
            <person name="Nishimura O"/>
            <person name="Nakagawa R"/>
            <person name="Tanegashima C"/>
            <person name="Kiyatake I"/>
            <person name="Matsumoto R"/>
            <person name="Murakumo K"/>
            <person name="Nishida K"/>
            <person name="Terakita A"/>
            <person name="Kuratani S"/>
            <person name="Sato K"/>
            <person name="Hyodo S Kuraku.S."/>
        </authorList>
    </citation>
    <scope>NUCLEOTIDE SEQUENCE [LARGE SCALE GENOMIC DNA]</scope>
</reference>
<evidence type="ECO:0000313" key="4">
    <source>
        <dbReference type="Proteomes" id="UP000287033"/>
    </source>
</evidence>
<dbReference type="OMA" id="HANMLYN"/>
<evidence type="ECO:0000256" key="2">
    <source>
        <dbReference type="SAM" id="Phobius"/>
    </source>
</evidence>
<accession>A0A401TGP6</accession>
<dbReference type="GO" id="GO:0005739">
    <property type="term" value="C:mitochondrion"/>
    <property type="evidence" value="ECO:0007669"/>
    <property type="project" value="TreeGrafter"/>
</dbReference>
<organism evidence="3 4">
    <name type="scientific">Chiloscyllium punctatum</name>
    <name type="common">Brownbanded bambooshark</name>
    <name type="synonym">Hemiscyllium punctatum</name>
    <dbReference type="NCBI Taxonomy" id="137246"/>
    <lineage>
        <taxon>Eukaryota</taxon>
        <taxon>Metazoa</taxon>
        <taxon>Chordata</taxon>
        <taxon>Craniata</taxon>
        <taxon>Vertebrata</taxon>
        <taxon>Chondrichthyes</taxon>
        <taxon>Elasmobranchii</taxon>
        <taxon>Galeomorphii</taxon>
        <taxon>Galeoidea</taxon>
        <taxon>Orectolobiformes</taxon>
        <taxon>Hemiscylliidae</taxon>
        <taxon>Chiloscyllium</taxon>
    </lineage>
</organism>
<keyword evidence="4" id="KW-1185">Reference proteome</keyword>
<keyword evidence="2" id="KW-0812">Transmembrane</keyword>
<feature type="transmembrane region" description="Helical" evidence="2">
    <location>
        <begin position="41"/>
        <end position="59"/>
    </location>
</feature>
<keyword evidence="1" id="KW-0597">Phosphoprotein</keyword>
<feature type="transmembrane region" description="Helical" evidence="2">
    <location>
        <begin position="65"/>
        <end position="82"/>
    </location>
</feature>
<keyword evidence="2" id="KW-1133">Transmembrane helix</keyword>
<proteinExistence type="predicted"/>